<keyword evidence="3" id="KW-1185">Reference proteome</keyword>
<gene>
    <name evidence="2" type="ORF">EVAR_5300_1</name>
</gene>
<evidence type="ECO:0000313" key="3">
    <source>
        <dbReference type="Proteomes" id="UP000299102"/>
    </source>
</evidence>
<proteinExistence type="predicted"/>
<protein>
    <submittedName>
        <fullName evidence="2">Uncharacterized protein</fullName>
    </submittedName>
</protein>
<evidence type="ECO:0000313" key="2">
    <source>
        <dbReference type="EMBL" id="GBP15601.1"/>
    </source>
</evidence>
<comment type="caution">
    <text evidence="2">The sequence shown here is derived from an EMBL/GenBank/DDBJ whole genome shotgun (WGS) entry which is preliminary data.</text>
</comment>
<name>A0A4C1TNY5_EUMVA</name>
<feature type="region of interest" description="Disordered" evidence="1">
    <location>
        <begin position="73"/>
        <end position="97"/>
    </location>
</feature>
<dbReference type="Proteomes" id="UP000299102">
    <property type="component" value="Unassembled WGS sequence"/>
</dbReference>
<accession>A0A4C1TNY5</accession>
<organism evidence="2 3">
    <name type="scientific">Eumeta variegata</name>
    <name type="common">Bagworm moth</name>
    <name type="synonym">Eumeta japonica</name>
    <dbReference type="NCBI Taxonomy" id="151549"/>
    <lineage>
        <taxon>Eukaryota</taxon>
        <taxon>Metazoa</taxon>
        <taxon>Ecdysozoa</taxon>
        <taxon>Arthropoda</taxon>
        <taxon>Hexapoda</taxon>
        <taxon>Insecta</taxon>
        <taxon>Pterygota</taxon>
        <taxon>Neoptera</taxon>
        <taxon>Endopterygota</taxon>
        <taxon>Lepidoptera</taxon>
        <taxon>Glossata</taxon>
        <taxon>Ditrysia</taxon>
        <taxon>Tineoidea</taxon>
        <taxon>Psychidae</taxon>
        <taxon>Oiketicinae</taxon>
        <taxon>Eumeta</taxon>
    </lineage>
</organism>
<evidence type="ECO:0000256" key="1">
    <source>
        <dbReference type="SAM" id="MobiDB-lite"/>
    </source>
</evidence>
<reference evidence="2 3" key="1">
    <citation type="journal article" date="2019" name="Commun. Biol.">
        <title>The bagworm genome reveals a unique fibroin gene that provides high tensile strength.</title>
        <authorList>
            <person name="Kono N."/>
            <person name="Nakamura H."/>
            <person name="Ohtoshi R."/>
            <person name="Tomita M."/>
            <person name="Numata K."/>
            <person name="Arakawa K."/>
        </authorList>
    </citation>
    <scope>NUCLEOTIDE SEQUENCE [LARGE SCALE GENOMIC DNA]</scope>
</reference>
<sequence>MSHNTVPAACRRTRTSVGPYQYVAGTSRFVCLYLLQGSDDTYCVSNNSFVKFNYQRVVLKSARTRLRVENDVEGGNSSLRRHAGPAETCPRSDPGRRAGYVSALEDATLGRECGRREVNGAATSRCHSPATYGRRPTKKGVPLFNDCHQLADSVELKGGRQSIEDDPRVAWSGEALSKKVVGKVTKNQKTVE</sequence>
<dbReference type="AlphaFoldDB" id="A0A4C1TNY5"/>
<dbReference type="EMBL" id="BGZK01000073">
    <property type="protein sequence ID" value="GBP15601.1"/>
    <property type="molecule type" value="Genomic_DNA"/>
</dbReference>